<reference evidence="1" key="2">
    <citation type="submission" date="2020-11" db="EMBL/GenBank/DDBJ databases">
        <authorList>
            <person name="McCartney M.A."/>
            <person name="Auch B."/>
            <person name="Kono T."/>
            <person name="Mallez S."/>
            <person name="Becker A."/>
            <person name="Gohl D.M."/>
            <person name="Silverstein K.A.T."/>
            <person name="Koren S."/>
            <person name="Bechman K.B."/>
            <person name="Herman A."/>
            <person name="Abrahante J.E."/>
            <person name="Garbe J."/>
        </authorList>
    </citation>
    <scope>NUCLEOTIDE SEQUENCE</scope>
    <source>
        <strain evidence="1">Duluth1</strain>
        <tissue evidence="1">Whole animal</tissue>
    </source>
</reference>
<evidence type="ECO:0000313" key="1">
    <source>
        <dbReference type="EMBL" id="KAH3693566.1"/>
    </source>
</evidence>
<accession>A0A9D3Y791</accession>
<gene>
    <name evidence="1" type="ORF">DPMN_081000</name>
</gene>
<evidence type="ECO:0000313" key="2">
    <source>
        <dbReference type="Proteomes" id="UP000828390"/>
    </source>
</evidence>
<dbReference type="Proteomes" id="UP000828390">
    <property type="component" value="Unassembled WGS sequence"/>
</dbReference>
<comment type="caution">
    <text evidence="1">The sequence shown here is derived from an EMBL/GenBank/DDBJ whole genome shotgun (WGS) entry which is preliminary data.</text>
</comment>
<name>A0A9D3Y791_DREPO</name>
<organism evidence="1 2">
    <name type="scientific">Dreissena polymorpha</name>
    <name type="common">Zebra mussel</name>
    <name type="synonym">Mytilus polymorpha</name>
    <dbReference type="NCBI Taxonomy" id="45954"/>
    <lineage>
        <taxon>Eukaryota</taxon>
        <taxon>Metazoa</taxon>
        <taxon>Spiralia</taxon>
        <taxon>Lophotrochozoa</taxon>
        <taxon>Mollusca</taxon>
        <taxon>Bivalvia</taxon>
        <taxon>Autobranchia</taxon>
        <taxon>Heteroconchia</taxon>
        <taxon>Euheterodonta</taxon>
        <taxon>Imparidentia</taxon>
        <taxon>Neoheterodontei</taxon>
        <taxon>Myida</taxon>
        <taxon>Dreissenoidea</taxon>
        <taxon>Dreissenidae</taxon>
        <taxon>Dreissena</taxon>
    </lineage>
</organism>
<reference evidence="1" key="1">
    <citation type="journal article" date="2019" name="bioRxiv">
        <title>The Genome of the Zebra Mussel, Dreissena polymorpha: A Resource for Invasive Species Research.</title>
        <authorList>
            <person name="McCartney M.A."/>
            <person name="Auch B."/>
            <person name="Kono T."/>
            <person name="Mallez S."/>
            <person name="Zhang Y."/>
            <person name="Obille A."/>
            <person name="Becker A."/>
            <person name="Abrahante J.E."/>
            <person name="Garbe J."/>
            <person name="Badalamenti J.P."/>
            <person name="Herman A."/>
            <person name="Mangelson H."/>
            <person name="Liachko I."/>
            <person name="Sullivan S."/>
            <person name="Sone E.D."/>
            <person name="Koren S."/>
            <person name="Silverstein K.A.T."/>
            <person name="Beckman K.B."/>
            <person name="Gohl D.M."/>
        </authorList>
    </citation>
    <scope>NUCLEOTIDE SEQUENCE</scope>
    <source>
        <strain evidence="1">Duluth1</strain>
        <tissue evidence="1">Whole animal</tissue>
    </source>
</reference>
<sequence length="52" mass="6267">MVAMVFDGLPWYLIVSHQKPWWNMIRNMVDHGHKKHGPLPAMVTMVNHDWQW</sequence>
<proteinExistence type="predicted"/>
<dbReference type="EMBL" id="JAIWYP010000016">
    <property type="protein sequence ID" value="KAH3693566.1"/>
    <property type="molecule type" value="Genomic_DNA"/>
</dbReference>
<dbReference type="AlphaFoldDB" id="A0A9D3Y791"/>
<keyword evidence="2" id="KW-1185">Reference proteome</keyword>
<protein>
    <submittedName>
        <fullName evidence="1">Uncharacterized protein</fullName>
    </submittedName>
</protein>